<dbReference type="Proteomes" id="UP000305067">
    <property type="component" value="Unassembled WGS sequence"/>
</dbReference>
<organism evidence="2 3">
    <name type="scientific">Pterulicium gracile</name>
    <dbReference type="NCBI Taxonomy" id="1884261"/>
    <lineage>
        <taxon>Eukaryota</taxon>
        <taxon>Fungi</taxon>
        <taxon>Dikarya</taxon>
        <taxon>Basidiomycota</taxon>
        <taxon>Agaricomycotina</taxon>
        <taxon>Agaricomycetes</taxon>
        <taxon>Agaricomycetidae</taxon>
        <taxon>Agaricales</taxon>
        <taxon>Pleurotineae</taxon>
        <taxon>Pterulaceae</taxon>
        <taxon>Pterulicium</taxon>
    </lineage>
</organism>
<name>A0A5C3QWI8_9AGAR</name>
<evidence type="ECO:0000313" key="3">
    <source>
        <dbReference type="Proteomes" id="UP000305067"/>
    </source>
</evidence>
<feature type="region of interest" description="Disordered" evidence="1">
    <location>
        <begin position="333"/>
        <end position="352"/>
    </location>
</feature>
<feature type="compositionally biased region" description="Polar residues" evidence="1">
    <location>
        <begin position="129"/>
        <end position="144"/>
    </location>
</feature>
<reference evidence="2 3" key="1">
    <citation type="journal article" date="2019" name="Nat. Ecol. Evol.">
        <title>Megaphylogeny resolves global patterns of mushroom evolution.</title>
        <authorList>
            <person name="Varga T."/>
            <person name="Krizsan K."/>
            <person name="Foldi C."/>
            <person name="Dima B."/>
            <person name="Sanchez-Garcia M."/>
            <person name="Sanchez-Ramirez S."/>
            <person name="Szollosi G.J."/>
            <person name="Szarkandi J.G."/>
            <person name="Papp V."/>
            <person name="Albert L."/>
            <person name="Andreopoulos W."/>
            <person name="Angelini C."/>
            <person name="Antonin V."/>
            <person name="Barry K.W."/>
            <person name="Bougher N.L."/>
            <person name="Buchanan P."/>
            <person name="Buyck B."/>
            <person name="Bense V."/>
            <person name="Catcheside P."/>
            <person name="Chovatia M."/>
            <person name="Cooper J."/>
            <person name="Damon W."/>
            <person name="Desjardin D."/>
            <person name="Finy P."/>
            <person name="Geml J."/>
            <person name="Haridas S."/>
            <person name="Hughes K."/>
            <person name="Justo A."/>
            <person name="Karasinski D."/>
            <person name="Kautmanova I."/>
            <person name="Kiss B."/>
            <person name="Kocsube S."/>
            <person name="Kotiranta H."/>
            <person name="LaButti K.M."/>
            <person name="Lechner B.E."/>
            <person name="Liimatainen K."/>
            <person name="Lipzen A."/>
            <person name="Lukacs Z."/>
            <person name="Mihaltcheva S."/>
            <person name="Morgado L.N."/>
            <person name="Niskanen T."/>
            <person name="Noordeloos M.E."/>
            <person name="Ohm R.A."/>
            <person name="Ortiz-Santana B."/>
            <person name="Ovrebo C."/>
            <person name="Racz N."/>
            <person name="Riley R."/>
            <person name="Savchenko A."/>
            <person name="Shiryaev A."/>
            <person name="Soop K."/>
            <person name="Spirin V."/>
            <person name="Szebenyi C."/>
            <person name="Tomsovsky M."/>
            <person name="Tulloss R.E."/>
            <person name="Uehling J."/>
            <person name="Grigoriev I.V."/>
            <person name="Vagvolgyi C."/>
            <person name="Papp T."/>
            <person name="Martin F.M."/>
            <person name="Miettinen O."/>
            <person name="Hibbett D.S."/>
            <person name="Nagy L.G."/>
        </authorList>
    </citation>
    <scope>NUCLEOTIDE SEQUENCE [LARGE SCALE GENOMIC DNA]</scope>
    <source>
        <strain evidence="2 3">CBS 309.79</strain>
    </source>
</reference>
<protein>
    <submittedName>
        <fullName evidence="2">Uncharacterized protein</fullName>
    </submittedName>
</protein>
<feature type="compositionally biased region" description="Polar residues" evidence="1">
    <location>
        <begin position="110"/>
        <end position="121"/>
    </location>
</feature>
<sequence>MAARFSFFESLTDTYDFNDSSTDGTESRADSPILGFESDICSHFPLPTAIRSSKSFGSVPMSPLPPACPPMRRYSRQASTSSAASSVRNAVYADPDLEESLHATLRPSASMGTMSHLNATKPSRARASTIPNKQSAERSSTPRETSAYCALDDKTGPVASSSLSRRCFPLGQLDVSQSSPLEYESAGQQFPGAVPHNPDYFSPPTTPTTSANRYSSDAPSEPPLTPSFSAFRMHTGPSSRASTPDTSPQSTWSRADGRKALNSIDQVQEECVWERNSSRWSIASSIEVERVRPMSKRIFGHSVDALSSFAPVSTGQSNKTSHEATLRRLEGLPTAPINGSFDHEQLPRTPRKRTRLRSFMSRLSHLPSPMPHANVSPPPPTPVLFSKANAAANQEPQPVAHNESLVDTDPFRAPGMSFSDPASEPSDFPHTHDSPPAKRLNGRSRVRSLFFQS</sequence>
<keyword evidence="3" id="KW-1185">Reference proteome</keyword>
<proteinExistence type="predicted"/>
<gene>
    <name evidence="2" type="ORF">BDV98DRAFT_562744</name>
</gene>
<evidence type="ECO:0000313" key="2">
    <source>
        <dbReference type="EMBL" id="TFL04729.1"/>
    </source>
</evidence>
<feature type="region of interest" description="Disordered" evidence="1">
    <location>
        <begin position="389"/>
        <end position="453"/>
    </location>
</feature>
<dbReference type="EMBL" id="ML178818">
    <property type="protein sequence ID" value="TFL04729.1"/>
    <property type="molecule type" value="Genomic_DNA"/>
</dbReference>
<feature type="region of interest" description="Disordered" evidence="1">
    <location>
        <begin position="109"/>
        <end position="145"/>
    </location>
</feature>
<accession>A0A5C3QWI8</accession>
<feature type="compositionally biased region" description="Polar residues" evidence="1">
    <location>
        <begin position="207"/>
        <end position="218"/>
    </location>
</feature>
<evidence type="ECO:0000256" key="1">
    <source>
        <dbReference type="SAM" id="MobiDB-lite"/>
    </source>
</evidence>
<dbReference type="AlphaFoldDB" id="A0A5C3QWI8"/>
<feature type="region of interest" description="Disordered" evidence="1">
    <location>
        <begin position="181"/>
        <end position="257"/>
    </location>
</feature>
<feature type="compositionally biased region" description="Basic and acidic residues" evidence="1">
    <location>
        <begin position="427"/>
        <end position="436"/>
    </location>
</feature>
<feature type="compositionally biased region" description="Polar residues" evidence="1">
    <location>
        <begin position="236"/>
        <end position="253"/>
    </location>
</feature>